<dbReference type="RefSeq" id="WP_162311157.1">
    <property type="nucleotide sequence ID" value="NZ_JACHGU010000001.1"/>
</dbReference>
<dbReference type="InterPro" id="IPR000847">
    <property type="entry name" value="LysR_HTH_N"/>
</dbReference>
<dbReference type="SUPFAM" id="SSF46785">
    <property type="entry name" value="Winged helix' DNA-binding domain"/>
    <property type="match status" value="1"/>
</dbReference>
<evidence type="ECO:0000256" key="3">
    <source>
        <dbReference type="ARBA" id="ARBA00023125"/>
    </source>
</evidence>
<dbReference type="AlphaFoldDB" id="A0A7V8GMI4"/>
<evidence type="ECO:0000256" key="1">
    <source>
        <dbReference type="ARBA" id="ARBA00009437"/>
    </source>
</evidence>
<dbReference type="Proteomes" id="UP000462066">
    <property type="component" value="Unassembled WGS sequence"/>
</dbReference>
<evidence type="ECO:0000313" key="7">
    <source>
        <dbReference type="Proteomes" id="UP000462066"/>
    </source>
</evidence>
<dbReference type="EMBL" id="MWIP01000007">
    <property type="protein sequence ID" value="KAF1686357.1"/>
    <property type="molecule type" value="Genomic_DNA"/>
</dbReference>
<dbReference type="Gene3D" id="3.40.190.290">
    <property type="match status" value="1"/>
</dbReference>
<organism evidence="6 7">
    <name type="scientific">Pseudoxanthomonas broegbernensis</name>
    <dbReference type="NCBI Taxonomy" id="83619"/>
    <lineage>
        <taxon>Bacteria</taxon>
        <taxon>Pseudomonadati</taxon>
        <taxon>Pseudomonadota</taxon>
        <taxon>Gammaproteobacteria</taxon>
        <taxon>Lysobacterales</taxon>
        <taxon>Lysobacteraceae</taxon>
        <taxon>Pseudoxanthomonas</taxon>
    </lineage>
</organism>
<proteinExistence type="inferred from homology"/>
<dbReference type="PROSITE" id="PS50931">
    <property type="entry name" value="HTH_LYSR"/>
    <property type="match status" value="1"/>
</dbReference>
<dbReference type="GO" id="GO:0043565">
    <property type="term" value="F:sequence-specific DNA binding"/>
    <property type="evidence" value="ECO:0007669"/>
    <property type="project" value="TreeGrafter"/>
</dbReference>
<dbReference type="InterPro" id="IPR005119">
    <property type="entry name" value="LysR_subst-bd"/>
</dbReference>
<feature type="domain" description="HTH lysR-type" evidence="5">
    <location>
        <begin position="1"/>
        <end position="59"/>
    </location>
</feature>
<dbReference type="PANTHER" id="PTHR30537:SF72">
    <property type="entry name" value="LYSR FAMILY TRANSCRIPTIONAL REGULATOR"/>
    <property type="match status" value="1"/>
</dbReference>
<evidence type="ECO:0000313" key="6">
    <source>
        <dbReference type="EMBL" id="KAF1686357.1"/>
    </source>
</evidence>
<dbReference type="InterPro" id="IPR058163">
    <property type="entry name" value="LysR-type_TF_proteobact-type"/>
</dbReference>
<reference evidence="6 7" key="1">
    <citation type="submission" date="2017-10" db="EMBL/GenBank/DDBJ databases">
        <title>Whole genome sequencing of Pseudoxanthomonas broegbernensis DSM 12573(T).</title>
        <authorList>
            <person name="Kumar S."/>
            <person name="Bansal K."/>
            <person name="Kaur A."/>
            <person name="Patil P."/>
            <person name="Sharma S."/>
            <person name="Patil P.B."/>
        </authorList>
    </citation>
    <scope>NUCLEOTIDE SEQUENCE [LARGE SCALE GENOMIC DNA]</scope>
    <source>
        <strain evidence="6 7">DSM 12573</strain>
    </source>
</reference>
<protein>
    <submittedName>
        <fullName evidence="6">LysR family transcriptional regulator</fullName>
    </submittedName>
</protein>
<evidence type="ECO:0000256" key="2">
    <source>
        <dbReference type="ARBA" id="ARBA00023015"/>
    </source>
</evidence>
<comment type="caution">
    <text evidence="6">The sequence shown here is derived from an EMBL/GenBank/DDBJ whole genome shotgun (WGS) entry which is preliminary data.</text>
</comment>
<keyword evidence="4" id="KW-0804">Transcription</keyword>
<name>A0A7V8GMI4_9GAMM</name>
<dbReference type="PRINTS" id="PR00039">
    <property type="entry name" value="HTHLYSR"/>
</dbReference>
<dbReference type="InterPro" id="IPR036388">
    <property type="entry name" value="WH-like_DNA-bd_sf"/>
</dbReference>
<dbReference type="GO" id="GO:0003700">
    <property type="term" value="F:DNA-binding transcription factor activity"/>
    <property type="evidence" value="ECO:0007669"/>
    <property type="project" value="InterPro"/>
</dbReference>
<dbReference type="SUPFAM" id="SSF53850">
    <property type="entry name" value="Periplasmic binding protein-like II"/>
    <property type="match status" value="1"/>
</dbReference>
<gene>
    <name evidence="6" type="ORF">B1992_09065</name>
</gene>
<dbReference type="CDD" id="cd08472">
    <property type="entry name" value="PBP2_CrgA_like_3"/>
    <property type="match status" value="1"/>
</dbReference>
<dbReference type="FunFam" id="1.10.10.10:FF:000001">
    <property type="entry name" value="LysR family transcriptional regulator"/>
    <property type="match status" value="1"/>
</dbReference>
<keyword evidence="7" id="KW-1185">Reference proteome</keyword>
<comment type="similarity">
    <text evidence="1">Belongs to the LysR transcriptional regulatory family.</text>
</comment>
<evidence type="ECO:0000259" key="5">
    <source>
        <dbReference type="PROSITE" id="PS50931"/>
    </source>
</evidence>
<keyword evidence="2" id="KW-0805">Transcription regulation</keyword>
<dbReference type="Gene3D" id="1.10.10.10">
    <property type="entry name" value="Winged helix-like DNA-binding domain superfamily/Winged helix DNA-binding domain"/>
    <property type="match status" value="1"/>
</dbReference>
<dbReference type="GO" id="GO:0006351">
    <property type="term" value="P:DNA-templated transcription"/>
    <property type="evidence" value="ECO:0007669"/>
    <property type="project" value="TreeGrafter"/>
</dbReference>
<accession>A0A7V8GMI4</accession>
<sequence>MDQLEQYRIFLRVAELGGFTRAANALGLPKSSVSTAVRRLEASLGAQLLHRTTRRVQLTREGALFLERCRDLLGEAEELQALFREEPRLLRGRVRVGMSGSMAARLVLPRLGAFLQAHPGLEIELGAGERRVDVVREGYDCVVRTGGVGDDSLVARPLGLAPVVSCASVDYLRRHGVPRSLADLAGHRLVHFAGRFGQRPAGWEYPLPGGGYASLEMAGAVTVDGGQAYVGAALAGLGLIQVPRLGVQAALEDGRLVEVLADLPAEPMPVALLYPQQRHLPRRVREVMDWLAQVLAPYLLPLPR</sequence>
<evidence type="ECO:0000256" key="4">
    <source>
        <dbReference type="ARBA" id="ARBA00023163"/>
    </source>
</evidence>
<dbReference type="Pfam" id="PF03466">
    <property type="entry name" value="LysR_substrate"/>
    <property type="match status" value="1"/>
</dbReference>
<keyword evidence="3" id="KW-0238">DNA-binding</keyword>
<dbReference type="PANTHER" id="PTHR30537">
    <property type="entry name" value="HTH-TYPE TRANSCRIPTIONAL REGULATOR"/>
    <property type="match status" value="1"/>
</dbReference>
<dbReference type="Pfam" id="PF00126">
    <property type="entry name" value="HTH_1"/>
    <property type="match status" value="1"/>
</dbReference>
<dbReference type="InterPro" id="IPR036390">
    <property type="entry name" value="WH_DNA-bd_sf"/>
</dbReference>